<reference evidence="2 3" key="1">
    <citation type="submission" date="2015-06" db="EMBL/GenBank/DDBJ databases">
        <authorList>
            <person name="Kim K.M."/>
        </authorList>
    </citation>
    <scope>NUCLEOTIDE SEQUENCE [LARGE SCALE GENOMIC DNA]</scope>
    <source>
        <strain evidence="2 3">KCTC 22370</strain>
    </source>
</reference>
<name>A0A0G3X945_9SPHN</name>
<dbReference type="STRING" id="543877.AM2010_1054"/>
<evidence type="ECO:0000313" key="2">
    <source>
        <dbReference type="EMBL" id="AKM07129.1"/>
    </source>
</evidence>
<dbReference type="AlphaFoldDB" id="A0A0G3X945"/>
<organism evidence="2 3">
    <name type="scientific">Pelagerythrobacter marensis</name>
    <dbReference type="NCBI Taxonomy" id="543877"/>
    <lineage>
        <taxon>Bacteria</taxon>
        <taxon>Pseudomonadati</taxon>
        <taxon>Pseudomonadota</taxon>
        <taxon>Alphaproteobacteria</taxon>
        <taxon>Sphingomonadales</taxon>
        <taxon>Erythrobacteraceae</taxon>
        <taxon>Pelagerythrobacter</taxon>
    </lineage>
</organism>
<protein>
    <submittedName>
        <fullName evidence="2">Uncharacterized protein</fullName>
    </submittedName>
</protein>
<sequence length="65" mass="7175">MVDQRLERAVQRIESALTRIAAVADAERTPPPAALADLVEKHERLSEAAAGALKEIDDLIERLDR</sequence>
<feature type="coiled-coil region" evidence="1">
    <location>
        <begin position="35"/>
        <end position="62"/>
    </location>
</feature>
<dbReference type="KEGG" id="amx:AM2010_1054"/>
<proteinExistence type="predicted"/>
<dbReference type="RefSeq" id="WP_047806191.1">
    <property type="nucleotide sequence ID" value="NZ_CP011805.1"/>
</dbReference>
<keyword evidence="1" id="KW-0175">Coiled coil</keyword>
<evidence type="ECO:0000313" key="3">
    <source>
        <dbReference type="Proteomes" id="UP000037643"/>
    </source>
</evidence>
<keyword evidence="3" id="KW-1185">Reference proteome</keyword>
<gene>
    <name evidence="2" type="ORF">AM2010_1054</name>
</gene>
<dbReference type="EMBL" id="CP011805">
    <property type="protein sequence ID" value="AKM07129.1"/>
    <property type="molecule type" value="Genomic_DNA"/>
</dbReference>
<dbReference type="Proteomes" id="UP000037643">
    <property type="component" value="Chromosome"/>
</dbReference>
<dbReference type="PATRIC" id="fig|543877.4.peg.1069"/>
<accession>A0A0G3X945</accession>
<evidence type="ECO:0000256" key="1">
    <source>
        <dbReference type="SAM" id="Coils"/>
    </source>
</evidence>